<dbReference type="RefSeq" id="WP_317561013.1">
    <property type="nucleotide sequence ID" value="NZ_JAWLIP010000003.1"/>
</dbReference>
<sequence>MATQTASLIVSLLDRVTGPARRIGGALDLLQRKGARNSFFGAQPGAAVGRSVRNLMAMGAGYVGVSQGIRGTVGAAIKFEEAFADVRKVVDGTPGQLQKIRSEIIGMSKQLPVTAEGIASIYAAAGQSNVPLHELGRFAEMATKVSVAWDTSQSETGEALAKIKTQLNLGVDGLGLYADAINHLSNNTASAAPDLVDFAKRVAANGKMFGYQETQTLAFGASMISAGAQSEVAATSFRNMGRALVRGEQATKAQRQAFRALGLDAVNTAKSMQKNALKTTLDVFDRIQALPEWQRASIASALFGDEARALLPVIADTRELRRQLALVGTEANYSGSAFEEYLVRSETAANALQLIGNKIRGIGIGIGDSWLPTIKEFGLGIGDVLDTLDKRVGVLDHVKTSVSGFMAGIGYGGTGGIRELVNDIGDVLFGKAFEGELRDADERVIGLAKLSNQFRGIGRDLRSFSDNIAAGNLGEAVTSVGNALSRLNGGLTVGGALVIAATGRALLGLAAGAASLALSRTGQIFLAALAIAKLIDAVQGAESLGEFVENLKGLSALEWAGVGAGLLIIGSRIWRIARGLSAIKNAGGLGAAIPESAKPGPASAAPYGPPKSSFGKAVRGGVKGGLVGGVLYAAGEYAIDTGLGALNNRIYTPQQRADADEKTGGSNVSTWGNISRLWASLKELDAWAANASGMKANVAGTGEVSIAGPVETQPLGVQEVRVTNPAPAPNVSISVQVQTNADPDAIARATELAFSRKYSEIAAGAFSDGAN</sequence>
<dbReference type="PANTHER" id="PTHR37813:SF1">
    <property type="entry name" value="FELS-2 PROPHAGE PROTEIN"/>
    <property type="match status" value="1"/>
</dbReference>
<accession>A0ABU4AJB2</accession>
<keyword evidence="4" id="KW-1185">Reference proteome</keyword>
<dbReference type="Pfam" id="PF10145">
    <property type="entry name" value="PhageMin_Tail"/>
    <property type="match status" value="1"/>
</dbReference>
<gene>
    <name evidence="3" type="ORF">R2G56_08560</name>
</gene>
<dbReference type="NCBIfam" id="TIGR01760">
    <property type="entry name" value="tape_meas_TP901"/>
    <property type="match status" value="1"/>
</dbReference>
<evidence type="ECO:0000313" key="3">
    <source>
        <dbReference type="EMBL" id="MDV6226334.1"/>
    </source>
</evidence>
<dbReference type="Proteomes" id="UP001185659">
    <property type="component" value="Unassembled WGS sequence"/>
</dbReference>
<dbReference type="EMBL" id="JAWLIP010000003">
    <property type="protein sequence ID" value="MDV6226334.1"/>
    <property type="molecule type" value="Genomic_DNA"/>
</dbReference>
<dbReference type="PANTHER" id="PTHR37813">
    <property type="entry name" value="FELS-2 PROPHAGE PROTEIN"/>
    <property type="match status" value="1"/>
</dbReference>
<evidence type="ECO:0000313" key="4">
    <source>
        <dbReference type="Proteomes" id="UP001185659"/>
    </source>
</evidence>
<reference evidence="3 4" key="1">
    <citation type="submission" date="2023-10" db="EMBL/GenBank/DDBJ databases">
        <authorList>
            <person name="Venkata Ramana C."/>
            <person name="Sasikala C."/>
            <person name="Dhurka M."/>
        </authorList>
    </citation>
    <scope>NUCLEOTIDE SEQUENCE [LARGE SCALE GENOMIC DNA]</scope>
    <source>
        <strain evidence="3 4">KCTC 32151</strain>
    </source>
</reference>
<dbReference type="InterPro" id="IPR010090">
    <property type="entry name" value="Phage_tape_meas"/>
</dbReference>
<evidence type="ECO:0000256" key="1">
    <source>
        <dbReference type="ARBA" id="ARBA00022612"/>
    </source>
</evidence>
<comment type="caution">
    <text evidence="3">The sequence shown here is derived from an EMBL/GenBank/DDBJ whole genome shotgun (WGS) entry which is preliminary data.</text>
</comment>
<keyword evidence="1" id="KW-1188">Viral release from host cell</keyword>
<name>A0ABU4AJB2_9HYPH</name>
<proteinExistence type="predicted"/>
<protein>
    <submittedName>
        <fullName evidence="3">Phage tail tape measure protein</fullName>
    </submittedName>
</protein>
<evidence type="ECO:0000259" key="2">
    <source>
        <dbReference type="Pfam" id="PF10145"/>
    </source>
</evidence>
<organism evidence="3 4">
    <name type="scientific">Nitratireductor aquimarinus</name>
    <dbReference type="NCBI Taxonomy" id="889300"/>
    <lineage>
        <taxon>Bacteria</taxon>
        <taxon>Pseudomonadati</taxon>
        <taxon>Pseudomonadota</taxon>
        <taxon>Alphaproteobacteria</taxon>
        <taxon>Hyphomicrobiales</taxon>
        <taxon>Phyllobacteriaceae</taxon>
        <taxon>Nitratireductor</taxon>
    </lineage>
</organism>
<feature type="domain" description="Phage tail tape measure protein" evidence="2">
    <location>
        <begin position="103"/>
        <end position="304"/>
    </location>
</feature>